<dbReference type="Proteomes" id="UP000321750">
    <property type="component" value="Unassembled WGS sequence"/>
</dbReference>
<evidence type="ECO:0000313" key="2">
    <source>
        <dbReference type="Proteomes" id="UP000321750"/>
    </source>
</evidence>
<dbReference type="InterPro" id="IPR036610">
    <property type="entry name" value="PEBP-like_sf"/>
</dbReference>
<accession>A0A512JM49</accession>
<dbReference type="PANTHER" id="PTHR30289">
    <property type="entry name" value="UNCHARACTERIZED PROTEIN YBCL-RELATED"/>
    <property type="match status" value="1"/>
</dbReference>
<gene>
    <name evidence="1" type="ORF">MGN01_28910</name>
</gene>
<evidence type="ECO:0000313" key="1">
    <source>
        <dbReference type="EMBL" id="GEP11046.1"/>
    </source>
</evidence>
<dbReference type="Pfam" id="PF01161">
    <property type="entry name" value="PBP"/>
    <property type="match status" value="1"/>
</dbReference>
<protein>
    <recommendedName>
        <fullName evidence="3">Phosphatidylethanolamine-binding protein</fullName>
    </recommendedName>
</protein>
<sequence>MLEKMPHALGEALSSVRAGLEKSLYHSVFADVPATIAVASEAFSDGGAIPARYTDDGGGLSPPLSWSNLPAGTGSVVLVVEDPDAPVPRPLVHLITWNEGAGDAALPEGDFAGSGSEGGRHDLGRNSFQRNAWLPPDPPRGHGPHRYLFEVYALDAALHLPPSPGRGDIIDAMKGHVLAKGLLTGTYERG</sequence>
<name>A0A512JM49_9HYPH</name>
<reference evidence="1 2" key="1">
    <citation type="submission" date="2019-07" db="EMBL/GenBank/DDBJ databases">
        <title>Whole genome shotgun sequence of Methylobacterium gnaphalii NBRC 107716.</title>
        <authorList>
            <person name="Hosoyama A."/>
            <person name="Uohara A."/>
            <person name="Ohji S."/>
            <person name="Ichikawa N."/>
        </authorList>
    </citation>
    <scope>NUCLEOTIDE SEQUENCE [LARGE SCALE GENOMIC DNA]</scope>
    <source>
        <strain evidence="1 2">NBRC 107716</strain>
    </source>
</reference>
<dbReference type="InterPro" id="IPR005247">
    <property type="entry name" value="YbhB_YbcL/LppC-like"/>
</dbReference>
<dbReference type="AlphaFoldDB" id="A0A512JM49"/>
<dbReference type="RefSeq" id="WP_147047420.1">
    <property type="nucleotide sequence ID" value="NZ_BJZV01000015.1"/>
</dbReference>
<dbReference type="CDD" id="cd00865">
    <property type="entry name" value="PEBP_bact_arch"/>
    <property type="match status" value="1"/>
</dbReference>
<dbReference type="Gene3D" id="3.90.280.10">
    <property type="entry name" value="PEBP-like"/>
    <property type="match status" value="1"/>
</dbReference>
<keyword evidence="2" id="KW-1185">Reference proteome</keyword>
<dbReference type="InterPro" id="IPR008914">
    <property type="entry name" value="PEBP"/>
</dbReference>
<comment type="caution">
    <text evidence="1">The sequence shown here is derived from an EMBL/GenBank/DDBJ whole genome shotgun (WGS) entry which is preliminary data.</text>
</comment>
<organism evidence="1 2">
    <name type="scientific">Methylobacterium gnaphalii</name>
    <dbReference type="NCBI Taxonomy" id="1010610"/>
    <lineage>
        <taxon>Bacteria</taxon>
        <taxon>Pseudomonadati</taxon>
        <taxon>Pseudomonadota</taxon>
        <taxon>Alphaproteobacteria</taxon>
        <taxon>Hyphomicrobiales</taxon>
        <taxon>Methylobacteriaceae</taxon>
        <taxon>Methylobacterium</taxon>
    </lineage>
</organism>
<dbReference type="EMBL" id="BJZV01000015">
    <property type="protein sequence ID" value="GEP11046.1"/>
    <property type="molecule type" value="Genomic_DNA"/>
</dbReference>
<proteinExistence type="predicted"/>
<dbReference type="SUPFAM" id="SSF49777">
    <property type="entry name" value="PEBP-like"/>
    <property type="match status" value="1"/>
</dbReference>
<dbReference type="NCBIfam" id="TIGR00481">
    <property type="entry name" value="YbhB/YbcL family Raf kinase inhibitor-like protein"/>
    <property type="match status" value="1"/>
</dbReference>
<dbReference type="OrthoDB" id="9797506at2"/>
<dbReference type="PANTHER" id="PTHR30289:SF1">
    <property type="entry name" value="PEBP (PHOSPHATIDYLETHANOLAMINE-BINDING PROTEIN) FAMILY PROTEIN"/>
    <property type="match status" value="1"/>
</dbReference>
<evidence type="ECO:0008006" key="3">
    <source>
        <dbReference type="Google" id="ProtNLM"/>
    </source>
</evidence>